<evidence type="ECO:0000313" key="2">
    <source>
        <dbReference type="EMBL" id="MVA98125.1"/>
    </source>
</evidence>
<protein>
    <recommendedName>
        <fullName evidence="4">DUF4189 domain-containing protein</fullName>
    </recommendedName>
</protein>
<feature type="chain" id="PRO_5032648606" description="DUF4189 domain-containing protein" evidence="1">
    <location>
        <begin position="26"/>
        <end position="125"/>
    </location>
</feature>
<dbReference type="Proteomes" id="UP000463224">
    <property type="component" value="Unassembled WGS sequence"/>
</dbReference>
<accession>A0A844QFR5</accession>
<name>A0A844QFR5_9HYPH</name>
<dbReference type="RefSeq" id="WP_156713097.1">
    <property type="nucleotide sequence ID" value="NZ_WPHG01000003.1"/>
</dbReference>
<evidence type="ECO:0000313" key="3">
    <source>
        <dbReference type="Proteomes" id="UP000463224"/>
    </source>
</evidence>
<dbReference type="AlphaFoldDB" id="A0A844QFR5"/>
<keyword evidence="3" id="KW-1185">Reference proteome</keyword>
<evidence type="ECO:0000256" key="1">
    <source>
        <dbReference type="SAM" id="SignalP"/>
    </source>
</evidence>
<dbReference type="EMBL" id="WPHG01000003">
    <property type="protein sequence ID" value="MVA98125.1"/>
    <property type="molecule type" value="Genomic_DNA"/>
</dbReference>
<reference evidence="2 3" key="1">
    <citation type="submission" date="2019-12" db="EMBL/GenBank/DDBJ databases">
        <title>Nitratireductor arenosus sp. nov., Isolated from sea sand, Jeju island, South Korea.</title>
        <authorList>
            <person name="Kim W."/>
        </authorList>
    </citation>
    <scope>NUCLEOTIDE SEQUENCE [LARGE SCALE GENOMIC DNA]</scope>
    <source>
        <strain evidence="2 3">CAU 1489</strain>
    </source>
</reference>
<organism evidence="2 3">
    <name type="scientific">Nitratireductor arenosus</name>
    <dbReference type="NCBI Taxonomy" id="2682096"/>
    <lineage>
        <taxon>Bacteria</taxon>
        <taxon>Pseudomonadati</taxon>
        <taxon>Pseudomonadota</taxon>
        <taxon>Alphaproteobacteria</taxon>
        <taxon>Hyphomicrobiales</taxon>
        <taxon>Phyllobacteriaceae</taxon>
        <taxon>Nitratireductor</taxon>
    </lineage>
</organism>
<keyword evidence="1" id="KW-0732">Signal</keyword>
<feature type="signal peptide" evidence="1">
    <location>
        <begin position="1"/>
        <end position="25"/>
    </location>
</feature>
<comment type="caution">
    <text evidence="2">The sequence shown here is derived from an EMBL/GenBank/DDBJ whole genome shotgun (WGS) entry which is preliminary data.</text>
</comment>
<gene>
    <name evidence="2" type="ORF">GN330_12815</name>
</gene>
<evidence type="ECO:0008006" key="4">
    <source>
        <dbReference type="Google" id="ProtNLM"/>
    </source>
</evidence>
<proteinExistence type="predicted"/>
<sequence length="125" mass="13021">MNPMHAAAGLAAILAMITASGPTEAAPATQKQCKGPITTFGQHKGVSKARQIALNAWVDQVTAAHGASWTDVHKAKVQMNDCTKIAGGWSCQFRAQPCIITGTLGEHAPGTKPARPVPLGARRVD</sequence>